<protein>
    <recommendedName>
        <fullName evidence="4">Transmembrane protein</fullName>
    </recommendedName>
</protein>
<keyword evidence="1" id="KW-0812">Transmembrane</keyword>
<dbReference type="HOGENOM" id="CLU_2002466_0_0_14"/>
<feature type="transmembrane region" description="Helical" evidence="1">
    <location>
        <begin position="102"/>
        <end position="119"/>
    </location>
</feature>
<keyword evidence="1" id="KW-1133">Transmembrane helix</keyword>
<feature type="transmembrane region" description="Helical" evidence="1">
    <location>
        <begin position="7"/>
        <end position="27"/>
    </location>
</feature>
<dbReference type="KEGG" id="stai:STAIW_v1c01610"/>
<keyword evidence="3" id="KW-1185">Reference proteome</keyword>
<name>S5MG58_9MOLU</name>
<dbReference type="AlphaFoldDB" id="S5MG58"/>
<proteinExistence type="predicted"/>
<organism evidence="2 3">
    <name type="scientific">Spiroplasma taiwanense CT-1</name>
    <dbReference type="NCBI Taxonomy" id="1276220"/>
    <lineage>
        <taxon>Bacteria</taxon>
        <taxon>Bacillati</taxon>
        <taxon>Mycoplasmatota</taxon>
        <taxon>Mollicutes</taxon>
        <taxon>Entomoplasmatales</taxon>
        <taxon>Spiroplasmataceae</taxon>
        <taxon>Spiroplasma</taxon>
    </lineage>
</organism>
<gene>
    <name evidence="2" type="ORF">STAIW_v1c01610</name>
</gene>
<reference evidence="2 3" key="1">
    <citation type="journal article" date="2013" name="Genome Biol. Evol.">
        <title>Comparison of metabolic capacities and inference of gene content evolution in mosquito-associated Spiroplasma diminutum and S. taiwanense.</title>
        <authorList>
            <person name="Lo W.S."/>
            <person name="Ku C."/>
            <person name="Chen L.L."/>
            <person name="Chang T.H."/>
            <person name="Kuo C.H."/>
        </authorList>
    </citation>
    <scope>NUCLEOTIDE SEQUENCE [LARGE SCALE GENOMIC DNA]</scope>
    <source>
        <strain evidence="2">CT-1</strain>
    </source>
</reference>
<feature type="transmembrane region" description="Helical" evidence="1">
    <location>
        <begin position="47"/>
        <end position="69"/>
    </location>
</feature>
<dbReference type="RefSeq" id="WP_020833979.1">
    <property type="nucleotide sequence ID" value="NC_021846.1"/>
</dbReference>
<dbReference type="PATRIC" id="fig|1276220.3.peg.162"/>
<accession>S5MG58</accession>
<keyword evidence="1" id="KW-0472">Membrane</keyword>
<dbReference type="Proteomes" id="UP000014984">
    <property type="component" value="Chromosome"/>
</dbReference>
<evidence type="ECO:0000256" key="1">
    <source>
        <dbReference type="SAM" id="Phobius"/>
    </source>
</evidence>
<evidence type="ECO:0000313" key="2">
    <source>
        <dbReference type="EMBL" id="AGR40840.1"/>
    </source>
</evidence>
<evidence type="ECO:0008006" key="4">
    <source>
        <dbReference type="Google" id="ProtNLM"/>
    </source>
</evidence>
<sequence>MKKSLAIISYILLSILLLNNLLTFIFIQEISLKTNNESLELISSGLIIVYIFETITFIWLVILLLFLIINRIKTSFISSIMMIIIGVIFLFSFILVTWIFGTINIICGIGIITTASIHLKNHRNSL</sequence>
<dbReference type="EMBL" id="CP005074">
    <property type="protein sequence ID" value="AGR40840.1"/>
    <property type="molecule type" value="Genomic_DNA"/>
</dbReference>
<feature type="transmembrane region" description="Helical" evidence="1">
    <location>
        <begin position="76"/>
        <end position="96"/>
    </location>
</feature>
<evidence type="ECO:0000313" key="3">
    <source>
        <dbReference type="Proteomes" id="UP000014984"/>
    </source>
</evidence>